<proteinExistence type="inferred from homology"/>
<evidence type="ECO:0000313" key="6">
    <source>
        <dbReference type="EMBL" id="MBC8335183.1"/>
    </source>
</evidence>
<dbReference type="PANTHER" id="PTHR45833:SF1">
    <property type="entry name" value="METHIONINE SYNTHASE"/>
    <property type="match status" value="1"/>
</dbReference>
<dbReference type="SMART" id="SM01018">
    <property type="entry name" value="B12-binding_2"/>
    <property type="match status" value="1"/>
</dbReference>
<dbReference type="EMBL" id="JACNJN010000094">
    <property type="protein sequence ID" value="MBC8335183.1"/>
    <property type="molecule type" value="Genomic_DNA"/>
</dbReference>
<dbReference type="GO" id="GO:0008705">
    <property type="term" value="F:methionine synthase activity"/>
    <property type="evidence" value="ECO:0007669"/>
    <property type="project" value="TreeGrafter"/>
</dbReference>
<dbReference type="AlphaFoldDB" id="A0A8J6NGH6"/>
<dbReference type="FunFam" id="3.40.50.280:FF:000003">
    <property type="entry name" value="Dimethylamine methyltransferase corrinoid protein"/>
    <property type="match status" value="1"/>
</dbReference>
<dbReference type="Gene3D" id="3.40.50.280">
    <property type="entry name" value="Cobalamin-binding domain"/>
    <property type="match status" value="1"/>
</dbReference>
<dbReference type="InterPro" id="IPR006158">
    <property type="entry name" value="Cobalamin-bd"/>
</dbReference>
<dbReference type="GO" id="GO:0031419">
    <property type="term" value="F:cobalamin binding"/>
    <property type="evidence" value="ECO:0007669"/>
    <property type="project" value="InterPro"/>
</dbReference>
<reference evidence="6 7" key="1">
    <citation type="submission" date="2020-08" db="EMBL/GenBank/DDBJ databases">
        <title>Bridging the membrane lipid divide: bacteria of the FCB group superphylum have the potential to synthesize archaeal ether lipids.</title>
        <authorList>
            <person name="Villanueva L."/>
            <person name="Von Meijenfeldt F.A.B."/>
            <person name="Westbye A.B."/>
            <person name="Yadav S."/>
            <person name="Hopmans E.C."/>
            <person name="Dutilh B.E."/>
            <person name="Sinninghe Damste J.S."/>
        </authorList>
    </citation>
    <scope>NUCLEOTIDE SEQUENCE [LARGE SCALE GENOMIC DNA]</scope>
    <source>
        <strain evidence="6">NIOZ-UU36</strain>
    </source>
</reference>
<evidence type="ECO:0000313" key="7">
    <source>
        <dbReference type="Proteomes" id="UP000614469"/>
    </source>
</evidence>
<dbReference type="Pfam" id="PF02607">
    <property type="entry name" value="B12-binding_2"/>
    <property type="match status" value="1"/>
</dbReference>
<dbReference type="GO" id="GO:0005829">
    <property type="term" value="C:cytosol"/>
    <property type="evidence" value="ECO:0007669"/>
    <property type="project" value="TreeGrafter"/>
</dbReference>
<dbReference type="SUPFAM" id="SSF47644">
    <property type="entry name" value="Methionine synthase domain"/>
    <property type="match status" value="1"/>
</dbReference>
<dbReference type="Gene3D" id="1.10.1240.10">
    <property type="entry name" value="Methionine synthase domain"/>
    <property type="match status" value="1"/>
</dbReference>
<comment type="caution">
    <text evidence="6">The sequence shown here is derived from an EMBL/GenBank/DDBJ whole genome shotgun (WGS) entry which is preliminary data.</text>
</comment>
<evidence type="ECO:0000256" key="2">
    <source>
        <dbReference type="ARBA" id="ARBA00022723"/>
    </source>
</evidence>
<organism evidence="6 7">
    <name type="scientific">Candidatus Desulfolinea nitratireducens</name>
    <dbReference type="NCBI Taxonomy" id="2841698"/>
    <lineage>
        <taxon>Bacteria</taxon>
        <taxon>Bacillati</taxon>
        <taxon>Chloroflexota</taxon>
        <taxon>Anaerolineae</taxon>
        <taxon>Anaerolineales</taxon>
        <taxon>Anaerolineales incertae sedis</taxon>
        <taxon>Candidatus Desulfolinea</taxon>
    </lineage>
</organism>
<dbReference type="GO" id="GO:0050667">
    <property type="term" value="P:homocysteine metabolic process"/>
    <property type="evidence" value="ECO:0007669"/>
    <property type="project" value="TreeGrafter"/>
</dbReference>
<keyword evidence="3" id="KW-0170">Cobalt</keyword>
<dbReference type="CDD" id="cd02070">
    <property type="entry name" value="corrinoid_protein_B12-BD"/>
    <property type="match status" value="1"/>
</dbReference>
<dbReference type="GO" id="GO:0046653">
    <property type="term" value="P:tetrahydrofolate metabolic process"/>
    <property type="evidence" value="ECO:0007669"/>
    <property type="project" value="TreeGrafter"/>
</dbReference>
<comment type="similarity">
    <text evidence="1">Belongs to the methylamine corrinoid protein family.</text>
</comment>
<dbReference type="InterPro" id="IPR003759">
    <property type="entry name" value="Cbl-bd_cap"/>
</dbReference>
<feature type="domain" description="B12-binding" evidence="4">
    <location>
        <begin position="91"/>
        <end position="216"/>
    </location>
</feature>
<gene>
    <name evidence="6" type="ORF">H8E29_07965</name>
</gene>
<dbReference type="InterPro" id="IPR036594">
    <property type="entry name" value="Meth_synthase_dom"/>
</dbReference>
<name>A0A8J6NGH6_9CHLR</name>
<dbReference type="Proteomes" id="UP000614469">
    <property type="component" value="Unassembled WGS sequence"/>
</dbReference>
<accession>A0A8J6NGH6</accession>
<evidence type="ECO:0000259" key="4">
    <source>
        <dbReference type="PROSITE" id="PS51332"/>
    </source>
</evidence>
<feature type="domain" description="B12-binding N-terminal" evidence="5">
    <location>
        <begin position="1"/>
        <end position="90"/>
    </location>
</feature>
<dbReference type="PROSITE" id="PS51332">
    <property type="entry name" value="B12_BINDING"/>
    <property type="match status" value="1"/>
</dbReference>
<dbReference type="GO" id="GO:0046872">
    <property type="term" value="F:metal ion binding"/>
    <property type="evidence" value="ECO:0007669"/>
    <property type="project" value="UniProtKB-KW"/>
</dbReference>
<dbReference type="InterPro" id="IPR036724">
    <property type="entry name" value="Cobalamin-bd_sf"/>
</dbReference>
<evidence type="ECO:0000256" key="1">
    <source>
        <dbReference type="ARBA" id="ARBA00010854"/>
    </source>
</evidence>
<evidence type="ECO:0000256" key="3">
    <source>
        <dbReference type="ARBA" id="ARBA00023285"/>
    </source>
</evidence>
<dbReference type="PROSITE" id="PS51337">
    <property type="entry name" value="B12_BINDING_NTER"/>
    <property type="match status" value="1"/>
</dbReference>
<protein>
    <submittedName>
        <fullName evidence="6">Corrinoid protein</fullName>
    </submittedName>
</protein>
<evidence type="ECO:0000259" key="5">
    <source>
        <dbReference type="PROSITE" id="PS51337"/>
    </source>
</evidence>
<sequence>MKEELFEKLAQAVIDGEPEDAVAIAKEALAQGLDPLECITNGLTKGIQKVGELFASGEYFLPELIIGADAMKEGLGVLEPALVGDQKREVVAHVVLGTVEGDLHEIGKTLVGTMLTANGFQVKDIGVDQPASAFIDAVKETGATIIGASALLTTTMLQQEKLIQNLEEAGLRKKVKVMVGGAPVTETYAKKIGADGYAEDAISAVDLAFRLADAPE</sequence>
<dbReference type="InterPro" id="IPR050554">
    <property type="entry name" value="Met_Synthase/Corrinoid"/>
</dbReference>
<dbReference type="SUPFAM" id="SSF52242">
    <property type="entry name" value="Cobalamin (vitamin B12)-binding domain"/>
    <property type="match status" value="1"/>
</dbReference>
<keyword evidence="2" id="KW-0479">Metal-binding</keyword>
<dbReference type="Pfam" id="PF02310">
    <property type="entry name" value="B12-binding"/>
    <property type="match status" value="1"/>
</dbReference>
<dbReference type="PANTHER" id="PTHR45833">
    <property type="entry name" value="METHIONINE SYNTHASE"/>
    <property type="match status" value="1"/>
</dbReference>